<keyword evidence="1" id="KW-0472">Membrane</keyword>
<evidence type="ECO:0000313" key="3">
    <source>
        <dbReference type="Proteomes" id="UP000479293"/>
    </source>
</evidence>
<name>A0A7C9BGT0_9BACT</name>
<dbReference type="EMBL" id="WHLY01000002">
    <property type="protein sequence ID" value="MPR34023.1"/>
    <property type="molecule type" value="Genomic_DNA"/>
</dbReference>
<reference evidence="2 3" key="1">
    <citation type="submission" date="2019-10" db="EMBL/GenBank/DDBJ databases">
        <title>Draft Genome Sequence of Cytophagaceae sp. SJW1-29.</title>
        <authorList>
            <person name="Choi A."/>
        </authorList>
    </citation>
    <scope>NUCLEOTIDE SEQUENCE [LARGE SCALE GENOMIC DNA]</scope>
    <source>
        <strain evidence="2 3">SJW1-29</strain>
    </source>
</reference>
<keyword evidence="1" id="KW-0812">Transmembrane</keyword>
<dbReference type="RefSeq" id="WP_152759886.1">
    <property type="nucleotide sequence ID" value="NZ_WHLY01000002.1"/>
</dbReference>
<protein>
    <submittedName>
        <fullName evidence="2">Uncharacterized protein</fullName>
    </submittedName>
</protein>
<accession>A0A7C9BGT0</accession>
<dbReference type="Proteomes" id="UP000479293">
    <property type="component" value="Unassembled WGS sequence"/>
</dbReference>
<dbReference type="AlphaFoldDB" id="A0A7C9BGT0"/>
<feature type="transmembrane region" description="Helical" evidence="1">
    <location>
        <begin position="6"/>
        <end position="25"/>
    </location>
</feature>
<gene>
    <name evidence="2" type="ORF">GBK04_11750</name>
</gene>
<comment type="caution">
    <text evidence="2">The sequence shown here is derived from an EMBL/GenBank/DDBJ whole genome shotgun (WGS) entry which is preliminary data.</text>
</comment>
<organism evidence="2 3">
    <name type="scientific">Salmonirosea aquatica</name>
    <dbReference type="NCBI Taxonomy" id="2654236"/>
    <lineage>
        <taxon>Bacteria</taxon>
        <taxon>Pseudomonadati</taxon>
        <taxon>Bacteroidota</taxon>
        <taxon>Cytophagia</taxon>
        <taxon>Cytophagales</taxon>
        <taxon>Spirosomataceae</taxon>
        <taxon>Salmonirosea</taxon>
    </lineage>
</organism>
<keyword evidence="3" id="KW-1185">Reference proteome</keyword>
<evidence type="ECO:0000256" key="1">
    <source>
        <dbReference type="SAM" id="Phobius"/>
    </source>
</evidence>
<keyword evidence="1" id="KW-1133">Transmembrane helix</keyword>
<proteinExistence type="predicted"/>
<sequence>MENLKSFLSLCLGGAILWHGIIVFLSETKLVDIFQVQPAPGYTWDIADPGIDDFHWMSTPEGVLPSPPSPEMSETHYFWEKNKVTWRPGMFHPEFNVVAIEETGKWRPLPGYKFANDKNGDLNTVWQSGLLHPNFKVVSVQQEGSWKPLPGYKFVNNDNLETTWEPGQVYPGYNAWATEKEGLWMPVVGYKFVIENGLWTDVVWNPGQKYDELKVQSGEQKDSYIPYPGYKFVNPGVDLEVAWTPGLPHSNPDYANYVASNSEGSWELRTQPVEPTASDYFMGWFVKGLASAGIKKVFGDNPVSDVLLRESTKDGLRGIGEVLKK</sequence>
<evidence type="ECO:0000313" key="2">
    <source>
        <dbReference type="EMBL" id="MPR34023.1"/>
    </source>
</evidence>